<dbReference type="AlphaFoldDB" id="A0A3M7QT80"/>
<evidence type="ECO:0000313" key="2">
    <source>
        <dbReference type="EMBL" id="RNA14175.1"/>
    </source>
</evidence>
<reference evidence="2 3" key="1">
    <citation type="journal article" date="2018" name="Sci. Rep.">
        <title>Genomic signatures of local adaptation to the degree of environmental predictability in rotifers.</title>
        <authorList>
            <person name="Franch-Gras L."/>
            <person name="Hahn C."/>
            <person name="Garcia-Roger E.M."/>
            <person name="Carmona M.J."/>
            <person name="Serra M."/>
            <person name="Gomez A."/>
        </authorList>
    </citation>
    <scope>NUCLEOTIDE SEQUENCE [LARGE SCALE GENOMIC DNA]</scope>
    <source>
        <strain evidence="2">HYR1</strain>
    </source>
</reference>
<evidence type="ECO:0000313" key="3">
    <source>
        <dbReference type="Proteomes" id="UP000276133"/>
    </source>
</evidence>
<organism evidence="2 3">
    <name type="scientific">Brachionus plicatilis</name>
    <name type="common">Marine rotifer</name>
    <name type="synonym">Brachionus muelleri</name>
    <dbReference type="NCBI Taxonomy" id="10195"/>
    <lineage>
        <taxon>Eukaryota</taxon>
        <taxon>Metazoa</taxon>
        <taxon>Spiralia</taxon>
        <taxon>Gnathifera</taxon>
        <taxon>Rotifera</taxon>
        <taxon>Eurotatoria</taxon>
        <taxon>Monogononta</taxon>
        <taxon>Pseudotrocha</taxon>
        <taxon>Ploima</taxon>
        <taxon>Brachionidae</taxon>
        <taxon>Brachionus</taxon>
    </lineage>
</organism>
<dbReference type="Proteomes" id="UP000276133">
    <property type="component" value="Unassembled WGS sequence"/>
</dbReference>
<protein>
    <submittedName>
        <fullName evidence="2">Uncharacterized protein</fullName>
    </submittedName>
</protein>
<keyword evidence="3" id="KW-1185">Reference proteome</keyword>
<name>A0A3M7QT80_BRAPC</name>
<gene>
    <name evidence="2" type="ORF">BpHYR1_031790</name>
</gene>
<comment type="caution">
    <text evidence="2">The sequence shown here is derived from an EMBL/GenBank/DDBJ whole genome shotgun (WGS) entry which is preliminary data.</text>
</comment>
<dbReference type="EMBL" id="REGN01005244">
    <property type="protein sequence ID" value="RNA14175.1"/>
    <property type="molecule type" value="Genomic_DNA"/>
</dbReference>
<sequence length="238" mass="28298">MELPIDAMAEKRPPSINFNPNRSNDELETNHTKSSQFETNLKPINYKNGRKLEPAMFSYSNYYTHREKLPQHYNPLLQYLENTEVKFHNDNLYEDSPIGIPTRSQILKEKVYHLPIIRETPIERARYQRKLEETQKNILTSRKKYNFTTYDNFSDHYFLTGARFNRNDTIDSKILNKYGVFVHRKKPELVYIKSNRKALESFKQDMSELNSLLMNSEDRTGFKSKSIQAFSENEHSKK</sequence>
<proteinExistence type="predicted"/>
<feature type="region of interest" description="Disordered" evidence="1">
    <location>
        <begin position="1"/>
        <end position="36"/>
    </location>
</feature>
<dbReference type="OrthoDB" id="10039170at2759"/>
<evidence type="ECO:0000256" key="1">
    <source>
        <dbReference type="SAM" id="MobiDB-lite"/>
    </source>
</evidence>
<accession>A0A3M7QT80</accession>